<evidence type="ECO:0000313" key="1">
    <source>
        <dbReference type="EMBL" id="MBO2447159.1"/>
    </source>
</evidence>
<organism evidence="1 2">
    <name type="scientific">Actinomadura barringtoniae</name>
    <dbReference type="NCBI Taxonomy" id="1427535"/>
    <lineage>
        <taxon>Bacteria</taxon>
        <taxon>Bacillati</taxon>
        <taxon>Actinomycetota</taxon>
        <taxon>Actinomycetes</taxon>
        <taxon>Streptosporangiales</taxon>
        <taxon>Thermomonosporaceae</taxon>
        <taxon>Actinomadura</taxon>
    </lineage>
</organism>
<dbReference type="Proteomes" id="UP000669179">
    <property type="component" value="Unassembled WGS sequence"/>
</dbReference>
<comment type="caution">
    <text evidence="1">The sequence shown here is derived from an EMBL/GenBank/DDBJ whole genome shotgun (WGS) entry which is preliminary data.</text>
</comment>
<accession>A0A939T3S8</accession>
<dbReference type="AlphaFoldDB" id="A0A939T3S8"/>
<sequence length="250" mass="27643">MVEIVRPRYLLLARRRSTIDPFSSNPLRSIMPSGQDGDMADGIDINALAEALRATMADLDRHIEERAQILFDSTDSGPAAVARTENTRLQAELADAPAKYRGEIEKAERVIDSLTREQARLRYAARHLPSSVRAAAGIRNFTEKHHWALSENWRRRVDHAMANPDEVVESPADLLHISELDLSTVLRRKLSSAGIDTIGELRNTDPGKILGIGVVGERAVADALYKFDEENLLRADLDAVGNSSDMPDSP</sequence>
<dbReference type="RefSeq" id="WP_208254760.1">
    <property type="nucleotide sequence ID" value="NZ_JAGEOJ010000003.1"/>
</dbReference>
<dbReference type="SUPFAM" id="SSF47789">
    <property type="entry name" value="C-terminal domain of RNA polymerase alpha subunit"/>
    <property type="match status" value="1"/>
</dbReference>
<name>A0A939T3S8_9ACTN</name>
<protein>
    <submittedName>
        <fullName evidence="1">Uncharacterized protein</fullName>
    </submittedName>
</protein>
<dbReference type="EMBL" id="JAGEOJ010000003">
    <property type="protein sequence ID" value="MBO2447159.1"/>
    <property type="molecule type" value="Genomic_DNA"/>
</dbReference>
<proteinExistence type="predicted"/>
<gene>
    <name evidence="1" type="ORF">J4573_08680</name>
</gene>
<keyword evidence="2" id="KW-1185">Reference proteome</keyword>
<reference evidence="1" key="1">
    <citation type="submission" date="2021-03" db="EMBL/GenBank/DDBJ databases">
        <authorList>
            <person name="Kanchanasin P."/>
            <person name="Saeng-In P."/>
            <person name="Phongsopitanun W."/>
            <person name="Yuki M."/>
            <person name="Kudo T."/>
            <person name="Ohkuma M."/>
            <person name="Tanasupawat S."/>
        </authorList>
    </citation>
    <scope>NUCLEOTIDE SEQUENCE</scope>
    <source>
        <strain evidence="1">GKU 128</strain>
    </source>
</reference>
<evidence type="ECO:0000313" key="2">
    <source>
        <dbReference type="Proteomes" id="UP000669179"/>
    </source>
</evidence>